<evidence type="ECO:0000313" key="5">
    <source>
        <dbReference type="Proteomes" id="UP000835052"/>
    </source>
</evidence>
<proteinExistence type="predicted"/>
<dbReference type="Proteomes" id="UP000835052">
    <property type="component" value="Unassembled WGS sequence"/>
</dbReference>
<evidence type="ECO:0000256" key="1">
    <source>
        <dbReference type="PROSITE-ProRule" id="PRU10141"/>
    </source>
</evidence>
<name>A0A8S1HJ26_9PELO</name>
<dbReference type="PROSITE" id="PS50011">
    <property type="entry name" value="PROTEIN_KINASE_DOM"/>
    <property type="match status" value="1"/>
</dbReference>
<dbReference type="InterPro" id="IPR050235">
    <property type="entry name" value="CK1_Ser-Thr_kinase"/>
</dbReference>
<evidence type="ECO:0000259" key="3">
    <source>
        <dbReference type="PROSITE" id="PS50011"/>
    </source>
</evidence>
<dbReference type="SMART" id="SM00220">
    <property type="entry name" value="S_TKc"/>
    <property type="match status" value="1"/>
</dbReference>
<dbReference type="InterPro" id="IPR000719">
    <property type="entry name" value="Prot_kinase_dom"/>
</dbReference>
<dbReference type="AlphaFoldDB" id="A0A8S1HJ26"/>
<dbReference type="EMBL" id="CAJGYM010000044">
    <property type="protein sequence ID" value="CAD6194411.1"/>
    <property type="molecule type" value="Genomic_DNA"/>
</dbReference>
<dbReference type="InterPro" id="IPR017441">
    <property type="entry name" value="Protein_kinase_ATP_BS"/>
</dbReference>
<evidence type="ECO:0000256" key="2">
    <source>
        <dbReference type="SAM" id="MobiDB-lite"/>
    </source>
</evidence>
<sequence>MTDGSSMSKAKDESNMAEASKAGDAEEKETPRFPVGVRTDSKDANGRSVVGSTPEIRIGKYVLVKPIGIGGNGDVYKVCEIGSNKPLILKVPKQTCGAKSVMFENIVMDVIIKKDHKEDRTIGLVRKLDSGLVPNNMKLEKLDKSVEDMFLVMESLPGSILDNLKKAKEVTKGLNKAIDYGIEMLRGVYDLHQLGMIHRDLKPENVGMFEDRSVVIFDMGMVRNFLDQEGRMRKPRTHVGMRGTDEWASYGAEVGGDQGPVDDLWGWFYTMVDNLNGFTDKNAFQAWTPYDGGRFAKDIACIRQFMKSPFFPAQIVLDNCPSSFYRIQSYLRTLGRTDIPDYLYLASLLKDSRIDAKRTMKQHEADHMQFLQELYQKEKLWF</sequence>
<comment type="caution">
    <text evidence="4">The sequence shown here is derived from an EMBL/GenBank/DDBJ whole genome shotgun (WGS) entry which is preliminary data.</text>
</comment>
<protein>
    <recommendedName>
        <fullName evidence="3">Protein kinase domain-containing protein</fullName>
    </recommendedName>
</protein>
<dbReference type="InterPro" id="IPR011009">
    <property type="entry name" value="Kinase-like_dom_sf"/>
</dbReference>
<dbReference type="GO" id="GO:0004672">
    <property type="term" value="F:protein kinase activity"/>
    <property type="evidence" value="ECO:0007669"/>
    <property type="project" value="InterPro"/>
</dbReference>
<feature type="binding site" evidence="1">
    <location>
        <position position="90"/>
    </location>
    <ligand>
        <name>ATP</name>
        <dbReference type="ChEBI" id="CHEBI:30616"/>
    </ligand>
</feature>
<gene>
    <name evidence="4" type="ORF">CAUJ_LOCUS10330</name>
</gene>
<dbReference type="Pfam" id="PF00069">
    <property type="entry name" value="Pkinase"/>
    <property type="match status" value="1"/>
</dbReference>
<keyword evidence="1" id="KW-0067">ATP-binding</keyword>
<keyword evidence="5" id="KW-1185">Reference proteome</keyword>
<feature type="domain" description="Protein kinase" evidence="3">
    <location>
        <begin position="61"/>
        <end position="354"/>
    </location>
</feature>
<accession>A0A8S1HJ26</accession>
<dbReference type="Gene3D" id="1.10.510.10">
    <property type="entry name" value="Transferase(Phosphotransferase) domain 1"/>
    <property type="match status" value="1"/>
</dbReference>
<reference evidence="4" key="1">
    <citation type="submission" date="2020-10" db="EMBL/GenBank/DDBJ databases">
        <authorList>
            <person name="Kikuchi T."/>
        </authorList>
    </citation>
    <scope>NUCLEOTIDE SEQUENCE</scope>
    <source>
        <strain evidence="4">NKZ352</strain>
    </source>
</reference>
<organism evidence="4 5">
    <name type="scientific">Caenorhabditis auriculariae</name>
    <dbReference type="NCBI Taxonomy" id="2777116"/>
    <lineage>
        <taxon>Eukaryota</taxon>
        <taxon>Metazoa</taxon>
        <taxon>Ecdysozoa</taxon>
        <taxon>Nematoda</taxon>
        <taxon>Chromadorea</taxon>
        <taxon>Rhabditida</taxon>
        <taxon>Rhabditina</taxon>
        <taxon>Rhabditomorpha</taxon>
        <taxon>Rhabditoidea</taxon>
        <taxon>Rhabditidae</taxon>
        <taxon>Peloderinae</taxon>
        <taxon>Caenorhabditis</taxon>
    </lineage>
</organism>
<dbReference type="GO" id="GO:0005524">
    <property type="term" value="F:ATP binding"/>
    <property type="evidence" value="ECO:0007669"/>
    <property type="project" value="UniProtKB-UniRule"/>
</dbReference>
<dbReference type="OrthoDB" id="5979581at2759"/>
<feature type="compositionally biased region" description="Basic and acidic residues" evidence="2">
    <location>
        <begin position="21"/>
        <end position="31"/>
    </location>
</feature>
<dbReference type="PROSITE" id="PS00107">
    <property type="entry name" value="PROTEIN_KINASE_ATP"/>
    <property type="match status" value="1"/>
</dbReference>
<keyword evidence="1" id="KW-0547">Nucleotide-binding</keyword>
<feature type="region of interest" description="Disordered" evidence="2">
    <location>
        <begin position="1"/>
        <end position="50"/>
    </location>
</feature>
<evidence type="ECO:0000313" key="4">
    <source>
        <dbReference type="EMBL" id="CAD6194411.1"/>
    </source>
</evidence>
<dbReference type="SUPFAM" id="SSF56112">
    <property type="entry name" value="Protein kinase-like (PK-like)"/>
    <property type="match status" value="1"/>
</dbReference>
<dbReference type="PANTHER" id="PTHR11909">
    <property type="entry name" value="CASEIN KINASE-RELATED"/>
    <property type="match status" value="1"/>
</dbReference>